<evidence type="ECO:0000313" key="4">
    <source>
        <dbReference type="Proteomes" id="UP001642409"/>
    </source>
</evidence>
<sequence length="134" mass="16131">MFLKVDSQNSHMSKLNLEVSKFYHLVTCILNFSYLKSTVHQEKCVQFVLYIYFGCYHLMIYNILNQTYISKIKRCLNQLHIYEQNRYIGKLRWKKAKYTLKLTAGSQPISHFGMNRLILRLNKYGLDNNYKKKF</sequence>
<evidence type="ECO:0000256" key="1">
    <source>
        <dbReference type="SAM" id="Phobius"/>
    </source>
</evidence>
<proteinExistence type="predicted"/>
<comment type="caution">
    <text evidence="3">The sequence shown here is derived from an EMBL/GenBank/DDBJ whole genome shotgun (WGS) entry which is preliminary data.</text>
</comment>
<dbReference type="EMBL" id="CAXDID020000039">
    <property type="protein sequence ID" value="CAL5999286.1"/>
    <property type="molecule type" value="Genomic_DNA"/>
</dbReference>
<keyword evidence="1" id="KW-1133">Transmembrane helix</keyword>
<gene>
    <name evidence="2" type="ORF">HINF_LOCUS16145</name>
    <name evidence="3" type="ORF">HINF_LOCUS16150</name>
</gene>
<protein>
    <submittedName>
        <fullName evidence="3">Hypothetical_protein</fullName>
    </submittedName>
</protein>
<reference evidence="3 4" key="1">
    <citation type="submission" date="2024-07" db="EMBL/GenBank/DDBJ databases">
        <authorList>
            <person name="Akdeniz Z."/>
        </authorList>
    </citation>
    <scope>NUCLEOTIDE SEQUENCE [LARGE SCALE GENOMIC DNA]</scope>
</reference>
<organism evidence="3 4">
    <name type="scientific">Hexamita inflata</name>
    <dbReference type="NCBI Taxonomy" id="28002"/>
    <lineage>
        <taxon>Eukaryota</taxon>
        <taxon>Metamonada</taxon>
        <taxon>Diplomonadida</taxon>
        <taxon>Hexamitidae</taxon>
        <taxon>Hexamitinae</taxon>
        <taxon>Hexamita</taxon>
    </lineage>
</organism>
<name>A0ABP1HTF0_9EUKA</name>
<evidence type="ECO:0000313" key="3">
    <source>
        <dbReference type="EMBL" id="CAL5999296.1"/>
    </source>
</evidence>
<keyword evidence="4" id="KW-1185">Reference proteome</keyword>
<feature type="transmembrane region" description="Helical" evidence="1">
    <location>
        <begin position="45"/>
        <end position="64"/>
    </location>
</feature>
<dbReference type="EMBL" id="CAXDID020000039">
    <property type="protein sequence ID" value="CAL5999296.1"/>
    <property type="molecule type" value="Genomic_DNA"/>
</dbReference>
<keyword evidence="1" id="KW-0812">Transmembrane</keyword>
<dbReference type="Proteomes" id="UP001642409">
    <property type="component" value="Unassembled WGS sequence"/>
</dbReference>
<evidence type="ECO:0000313" key="2">
    <source>
        <dbReference type="EMBL" id="CAL5999286.1"/>
    </source>
</evidence>
<accession>A0ABP1HTF0</accession>
<keyword evidence="1" id="KW-0472">Membrane</keyword>